<sequence>MVAFRVNVASWSMLKLIVHGILAGTCPAKMEEHAWKVTHRTMSQELLIVCAVQGIKENIVKTLIVRGILACTCPATMEEHAGKLKHHTMSQELLTARALNGLKENTVTMTLVRTYS</sequence>
<feature type="signal peptide" evidence="1">
    <location>
        <begin position="1"/>
        <end position="23"/>
    </location>
</feature>
<gene>
    <name evidence="2" type="ORF">HOLleu_37714</name>
</gene>
<keyword evidence="3" id="KW-1185">Reference proteome</keyword>
<dbReference type="Proteomes" id="UP001152320">
    <property type="component" value="Chromosome 20"/>
</dbReference>
<name>A0A9Q1BCJ3_HOLLE</name>
<keyword evidence="1" id="KW-0732">Signal</keyword>
<evidence type="ECO:0000313" key="3">
    <source>
        <dbReference type="Proteomes" id="UP001152320"/>
    </source>
</evidence>
<protein>
    <submittedName>
        <fullName evidence="2">Uncharacterized protein</fullName>
    </submittedName>
</protein>
<proteinExistence type="predicted"/>
<accession>A0A9Q1BCJ3</accession>
<feature type="chain" id="PRO_5040319143" evidence="1">
    <location>
        <begin position="24"/>
        <end position="116"/>
    </location>
</feature>
<evidence type="ECO:0000313" key="2">
    <source>
        <dbReference type="EMBL" id="KAJ8022731.1"/>
    </source>
</evidence>
<dbReference type="EMBL" id="JAIZAY010000020">
    <property type="protein sequence ID" value="KAJ8022731.1"/>
    <property type="molecule type" value="Genomic_DNA"/>
</dbReference>
<reference evidence="2" key="1">
    <citation type="submission" date="2021-10" db="EMBL/GenBank/DDBJ databases">
        <title>Tropical sea cucumber genome reveals ecological adaptation and Cuvierian tubules defense mechanism.</title>
        <authorList>
            <person name="Chen T."/>
        </authorList>
    </citation>
    <scope>NUCLEOTIDE SEQUENCE</scope>
    <source>
        <strain evidence="2">Nanhai2018</strain>
        <tissue evidence="2">Muscle</tissue>
    </source>
</reference>
<dbReference type="AlphaFoldDB" id="A0A9Q1BCJ3"/>
<comment type="caution">
    <text evidence="2">The sequence shown here is derived from an EMBL/GenBank/DDBJ whole genome shotgun (WGS) entry which is preliminary data.</text>
</comment>
<evidence type="ECO:0000256" key="1">
    <source>
        <dbReference type="SAM" id="SignalP"/>
    </source>
</evidence>
<organism evidence="2 3">
    <name type="scientific">Holothuria leucospilota</name>
    <name type="common">Black long sea cucumber</name>
    <name type="synonym">Mertensiothuria leucospilota</name>
    <dbReference type="NCBI Taxonomy" id="206669"/>
    <lineage>
        <taxon>Eukaryota</taxon>
        <taxon>Metazoa</taxon>
        <taxon>Echinodermata</taxon>
        <taxon>Eleutherozoa</taxon>
        <taxon>Echinozoa</taxon>
        <taxon>Holothuroidea</taxon>
        <taxon>Aspidochirotacea</taxon>
        <taxon>Aspidochirotida</taxon>
        <taxon>Holothuriidae</taxon>
        <taxon>Holothuria</taxon>
    </lineage>
</organism>